<dbReference type="Proteomes" id="UP000467379">
    <property type="component" value="Chromosome"/>
</dbReference>
<evidence type="ECO:0000313" key="2">
    <source>
        <dbReference type="EMBL" id="BBZ09815.1"/>
    </source>
</evidence>
<reference evidence="2 3" key="1">
    <citation type="journal article" date="2019" name="Emerg. Microbes Infect.">
        <title>Comprehensive subspecies identification of 175 nontuberculous mycobacteria species based on 7547 genomic profiles.</title>
        <authorList>
            <person name="Matsumoto Y."/>
            <person name="Kinjo T."/>
            <person name="Motooka D."/>
            <person name="Nabeya D."/>
            <person name="Jung N."/>
            <person name="Uechi K."/>
            <person name="Horii T."/>
            <person name="Iida T."/>
            <person name="Fujita J."/>
            <person name="Nakamura S."/>
        </authorList>
    </citation>
    <scope>NUCLEOTIDE SEQUENCE [LARGE SCALE GENOMIC DNA]</scope>
    <source>
        <strain evidence="2 3">JCM 12687</strain>
    </source>
</reference>
<organism evidence="2 3">
    <name type="scientific">Mycobacterium branderi</name>
    <dbReference type="NCBI Taxonomy" id="43348"/>
    <lineage>
        <taxon>Bacteria</taxon>
        <taxon>Bacillati</taxon>
        <taxon>Actinomycetota</taxon>
        <taxon>Actinomycetes</taxon>
        <taxon>Mycobacteriales</taxon>
        <taxon>Mycobacteriaceae</taxon>
        <taxon>Mycobacterium</taxon>
    </lineage>
</organism>
<accession>A0ABM7KFV3</accession>
<feature type="compositionally biased region" description="Polar residues" evidence="1">
    <location>
        <begin position="210"/>
        <end position="228"/>
    </location>
</feature>
<gene>
    <name evidence="2" type="ORF">MBRA_00100</name>
</gene>
<evidence type="ECO:0008006" key="4">
    <source>
        <dbReference type="Google" id="ProtNLM"/>
    </source>
</evidence>
<proteinExistence type="predicted"/>
<name>A0ABM7KFV3_9MYCO</name>
<sequence length="389" mass="43169">MPECALCLHYESEHTPADIDPGRRCRAREYATKFGHVDCDCPGYEPGDDEEMEESVANSAGMLKESIWRDKDWRLLPRTAQATYVQLISQKELDRAGIQPLQVAKWAKGCNDLTAEDLCADLKVLEQHRFVFVDEDTDELFVRSYMRHCDVARYPNILKNALRCARMVASEKLRHELAKELRRLHKADADQVADAIDPPGFEPDFDEPQLNGSETLPNPSETLPQTVPATVPERLNGSETPTEPQGYGSGYGSVTLGSSQVGGAREREPNADNEPPPDSNDPPPRHCPKHMPGGTLDPCGACKEHRQRHDRWLANADIEQKRAQQAAAREEASRRAQLAVDRQLAITDCDLCDDNGYRGAHVCDHIDRTETTKAGIAAVRAALAKGSAK</sequence>
<dbReference type="EMBL" id="AP022606">
    <property type="protein sequence ID" value="BBZ09815.1"/>
    <property type="molecule type" value="Genomic_DNA"/>
</dbReference>
<keyword evidence="3" id="KW-1185">Reference proteome</keyword>
<dbReference type="RefSeq" id="WP_232080079.1">
    <property type="nucleotide sequence ID" value="NZ_AP022606.1"/>
</dbReference>
<protein>
    <recommendedName>
        <fullName evidence="4">Helix-turn-helix DNA binding domain protein</fullName>
    </recommendedName>
</protein>
<evidence type="ECO:0000313" key="3">
    <source>
        <dbReference type="Proteomes" id="UP000467379"/>
    </source>
</evidence>
<feature type="region of interest" description="Disordered" evidence="1">
    <location>
        <begin position="194"/>
        <end position="292"/>
    </location>
</feature>
<evidence type="ECO:0000256" key="1">
    <source>
        <dbReference type="SAM" id="MobiDB-lite"/>
    </source>
</evidence>